<dbReference type="EMBL" id="MFJZ01000058">
    <property type="protein sequence ID" value="OGG29105.1"/>
    <property type="molecule type" value="Genomic_DNA"/>
</dbReference>
<dbReference type="AlphaFoldDB" id="A0A1F6AWN9"/>
<accession>A0A1F6AWN9</accession>
<feature type="transmembrane region" description="Helical" evidence="1">
    <location>
        <begin position="174"/>
        <end position="193"/>
    </location>
</feature>
<comment type="caution">
    <text evidence="2">The sequence shown here is derived from an EMBL/GenBank/DDBJ whole genome shotgun (WGS) entry which is preliminary data.</text>
</comment>
<organism evidence="2 3">
    <name type="scientific">Candidatus Gottesmanbacteria bacterium RIFCSPLOWO2_01_FULL_49_10</name>
    <dbReference type="NCBI Taxonomy" id="1798396"/>
    <lineage>
        <taxon>Bacteria</taxon>
        <taxon>Candidatus Gottesmaniibacteriota</taxon>
    </lineage>
</organism>
<feature type="transmembrane region" description="Helical" evidence="1">
    <location>
        <begin position="122"/>
        <end position="144"/>
    </location>
</feature>
<keyword evidence="1" id="KW-0472">Membrane</keyword>
<sequence length="1144" mass="131341">MDKYKSLFRKIIEITVIFTCSLTPLFWLHGNQIVLGHDSGFRVNSLEYLKSLFYSWDSYHNFGADFSVLKGFLITQLPETIFMTLTKSTAMGQTLTFVFWFLVMSFSMYFSIRKLFPESKFWILRLATTLLYVYNFFILQAWFIVERAKFSAYAALPIVFVITYRALTKKIHPVMAGLYIGITIFFLNGGSLVPYFGGLIITTLITIIILTVIQSINDGLRSIIRTIIFIASSLFFTGFLNAYWLFPQVMDVIKSYNSTVSSLGGVNGVINWEQVVSKNSSVINLLRMQGVPDWYDSLFHPFSQAYLNNPGLIILSFVPIITIVLGASLYLRFRREAQRDQLMLVIFSVLLVGIVFAGGSHEPFGRIYIWFIKNVPGFSIFRSSIYKFGPMVWFSMAFLFGYMVNGLTFSFLKNDFFRRMVGVCAILYILAYHYPFFLGNFFDWNKPFTTRVVVPTYVTEMIDYIRQNVPSNSRILSLPTTDMTSGADGYSWGFWSSYSLVNSNINTTYITDGNPSGALTQSLIKALTDRNPNMFNVISSRLGISYFLWRDDILDTNKCLTANNFAYLKTSLESMPGVHIKKKSELWTLYALIETPRPPVEVISQIQLISDPSIVPIIFNQNNISNENIISADSSLQTTSKENLLSKFADKAAIKGRCILCDYGERHIYEDRAVFPYLNILPGSLFYQLINFKEQLQLRKFSNNPSVLFDIYSSLSFKRVTEINQLLDYGKKKERNRKLIVNNLQEYKKEITNLVDIIQKMSEVEQYKMNMVLSIYLDAQRQVLAESIRKSEFGPDKFIEILDYLNSINRKVAQQMPNIVNQQRYVFNVPDDGEYKIVSNQNIENIIDTATKSMLDSTKPIFFNRGIHILDIYISDSDQTNGITLLDQDSVVLNEYGEKEYSFPYYDDGQSYLLQFNYHIERGNNIVAIITGGTNNSCQSTQIISLEADEKWHKIRKNYTLNDRSQSIKVIFRSYDDSPARITVENLNSIPTNSPISVLLERDFSYLDRLDQPSITVQKIDPTLYSVRLENVSGPYMIKLNELFNNGWRVIPLEDIGEVGKAKDNIQKIITTIRLSTLKSNDQGHFLVDGYANGWLIQNTNAHTLIFMYEPQVMFYIGIMISMLGAGSVLCILVIHRIIKFYKL</sequence>
<evidence type="ECO:0000313" key="2">
    <source>
        <dbReference type="EMBL" id="OGG29105.1"/>
    </source>
</evidence>
<evidence type="ECO:0000313" key="3">
    <source>
        <dbReference type="Proteomes" id="UP000176409"/>
    </source>
</evidence>
<feature type="transmembrane region" description="Helical" evidence="1">
    <location>
        <begin position="223"/>
        <end position="246"/>
    </location>
</feature>
<reference evidence="2 3" key="1">
    <citation type="journal article" date="2016" name="Nat. Commun.">
        <title>Thousands of microbial genomes shed light on interconnected biogeochemical processes in an aquifer system.</title>
        <authorList>
            <person name="Anantharaman K."/>
            <person name="Brown C.T."/>
            <person name="Hug L.A."/>
            <person name="Sharon I."/>
            <person name="Castelle C.J."/>
            <person name="Probst A.J."/>
            <person name="Thomas B.C."/>
            <person name="Singh A."/>
            <person name="Wilkins M.J."/>
            <person name="Karaoz U."/>
            <person name="Brodie E.L."/>
            <person name="Williams K.H."/>
            <person name="Hubbard S.S."/>
            <person name="Banfield J.F."/>
        </authorList>
    </citation>
    <scope>NUCLEOTIDE SEQUENCE [LARGE SCALE GENOMIC DNA]</scope>
</reference>
<feature type="transmembrane region" description="Helical" evidence="1">
    <location>
        <begin position="12"/>
        <end position="30"/>
    </location>
</feature>
<dbReference type="Proteomes" id="UP000176409">
    <property type="component" value="Unassembled WGS sequence"/>
</dbReference>
<feature type="transmembrane region" description="Helical" evidence="1">
    <location>
        <begin position="1113"/>
        <end position="1135"/>
    </location>
</feature>
<protein>
    <submittedName>
        <fullName evidence="2">Uncharacterized protein</fullName>
    </submittedName>
</protein>
<feature type="transmembrane region" description="Helical" evidence="1">
    <location>
        <begin position="342"/>
        <end position="361"/>
    </location>
</feature>
<name>A0A1F6AWN9_9BACT</name>
<feature type="transmembrane region" description="Helical" evidence="1">
    <location>
        <begin position="199"/>
        <end position="216"/>
    </location>
</feature>
<feature type="transmembrane region" description="Helical" evidence="1">
    <location>
        <begin position="391"/>
        <end position="412"/>
    </location>
</feature>
<feature type="transmembrane region" description="Helical" evidence="1">
    <location>
        <begin position="421"/>
        <end position="442"/>
    </location>
</feature>
<proteinExistence type="predicted"/>
<dbReference type="STRING" id="1798396.A2973_00700"/>
<gene>
    <name evidence="2" type="ORF">A2973_00700</name>
</gene>
<keyword evidence="1" id="KW-1133">Transmembrane helix</keyword>
<keyword evidence="1" id="KW-0812">Transmembrane</keyword>
<feature type="transmembrane region" description="Helical" evidence="1">
    <location>
        <begin position="150"/>
        <end position="167"/>
    </location>
</feature>
<feature type="transmembrane region" description="Helical" evidence="1">
    <location>
        <begin position="90"/>
        <end position="110"/>
    </location>
</feature>
<evidence type="ECO:0000256" key="1">
    <source>
        <dbReference type="SAM" id="Phobius"/>
    </source>
</evidence>
<feature type="transmembrane region" description="Helical" evidence="1">
    <location>
        <begin position="311"/>
        <end position="330"/>
    </location>
</feature>